<dbReference type="Gene3D" id="3.40.50.300">
    <property type="entry name" value="P-loop containing nucleotide triphosphate hydrolases"/>
    <property type="match status" value="1"/>
</dbReference>
<accession>A0AAE8W6L6</accession>
<dbReference type="InterPro" id="IPR052736">
    <property type="entry name" value="Stf3_sulfotransferase"/>
</dbReference>
<comment type="caution">
    <text evidence="1">The sequence shown here is derived from an EMBL/GenBank/DDBJ whole genome shotgun (WGS) entry which is preliminary data.</text>
</comment>
<dbReference type="InterPro" id="IPR027417">
    <property type="entry name" value="P-loop_NTPase"/>
</dbReference>
<gene>
    <name evidence="1" type="ORF">Sipo8835_12485</name>
</gene>
<dbReference type="AlphaFoldDB" id="A0AAE8W6L6"/>
<dbReference type="SUPFAM" id="SSF52540">
    <property type="entry name" value="P-loop containing nucleoside triphosphate hydrolases"/>
    <property type="match status" value="1"/>
</dbReference>
<reference evidence="1 2" key="1">
    <citation type="submission" date="2019-03" db="EMBL/GenBank/DDBJ databases">
        <title>Comparative genomic analyses of the sweetpotato soil rot pathogen, Streptomyces ipomoeae.</title>
        <authorList>
            <person name="Ruschel Soares N."/>
            <person name="Badger J.H."/>
            <person name="Huguet-Tapia J.C."/>
            <person name="Clark C.A."/>
            <person name="Pettis G.S."/>
        </authorList>
    </citation>
    <scope>NUCLEOTIDE SEQUENCE [LARGE SCALE GENOMIC DNA]</scope>
    <source>
        <strain evidence="1 2">88-35</strain>
    </source>
</reference>
<evidence type="ECO:0000313" key="1">
    <source>
        <dbReference type="EMBL" id="TQE35840.1"/>
    </source>
</evidence>
<proteinExistence type="predicted"/>
<dbReference type="Proteomes" id="UP000318720">
    <property type="component" value="Unassembled WGS sequence"/>
</dbReference>
<dbReference type="EMBL" id="SPAZ01000101">
    <property type="protein sequence ID" value="TQE35840.1"/>
    <property type="molecule type" value="Genomic_DNA"/>
</dbReference>
<name>A0AAE8W6L6_9ACTN</name>
<dbReference type="RefSeq" id="WP_009342197.1">
    <property type="nucleotide sequence ID" value="NZ_JARAVA010000716.1"/>
</dbReference>
<dbReference type="PANTHER" id="PTHR36451:SF1">
    <property type="entry name" value="OMEGA-HYDROXY-BETA-DIHYDROMENAQUINONE-9 SULFOTRANSFERASE STF3"/>
    <property type="match status" value="1"/>
</dbReference>
<organism evidence="1 2">
    <name type="scientific">Streptomyces ipomoeae</name>
    <dbReference type="NCBI Taxonomy" id="103232"/>
    <lineage>
        <taxon>Bacteria</taxon>
        <taxon>Bacillati</taxon>
        <taxon>Actinomycetota</taxon>
        <taxon>Actinomycetes</taxon>
        <taxon>Kitasatosporales</taxon>
        <taxon>Streptomycetaceae</taxon>
        <taxon>Streptomyces</taxon>
    </lineage>
</organism>
<evidence type="ECO:0000313" key="2">
    <source>
        <dbReference type="Proteomes" id="UP000318720"/>
    </source>
</evidence>
<dbReference type="PANTHER" id="PTHR36451">
    <property type="entry name" value="PAPS-DEPENDENT SULFOTRANSFERASE STF3"/>
    <property type="match status" value="1"/>
</dbReference>
<sequence length="387" mass="43396">MQLNRDFLISTAVQATGLSDFGECSWSEGLDRLLGALDTEAGLTDLGRTVAAQDIGAHIANRLRIVDWCSRAPETAEREVKAPLVIAGLPRTGTTILHDLLAQDHERYRAPLTWEVARPVPPPAAATYDTDPRIDEVQAELDMSNQLVPDLMKFHPVGARLAQECVRITASDFRSMTFPAQYRIPGYMRWLLNEADMAPAYRWHRSFLQHLQVGERPRRWLLKAPAHTWHLPALLAEYPDAVLIHAHRDPLRVIVSVSELVTYLRAAVSEGRTHAETASEYIEPLLDALARSEQARANGLLAPGRVIDIRYREFVADPLRTIREIYERLGTSLSATAEQAMRRFLAAHPADTGPRYNFGSTGLDAEALRDRVRGYQERFGVEDEPLA</sequence>
<dbReference type="Pfam" id="PF13469">
    <property type="entry name" value="Sulfotransfer_3"/>
    <property type="match status" value="1"/>
</dbReference>
<protein>
    <submittedName>
        <fullName evidence="1">Sulfotransferase</fullName>
    </submittedName>
</protein>